<dbReference type="Gene3D" id="6.20.450.20">
    <property type="match status" value="1"/>
</dbReference>
<evidence type="ECO:0000313" key="1">
    <source>
        <dbReference type="EMBL" id="GLS19042.1"/>
    </source>
</evidence>
<dbReference type="Proteomes" id="UP001156882">
    <property type="component" value="Unassembled WGS sequence"/>
</dbReference>
<comment type="caution">
    <text evidence="1">The sequence shown here is derived from an EMBL/GenBank/DDBJ whole genome shotgun (WGS) entry which is preliminary data.</text>
</comment>
<reference evidence="2" key="1">
    <citation type="journal article" date="2019" name="Int. J. Syst. Evol. Microbiol.">
        <title>The Global Catalogue of Microorganisms (GCM) 10K type strain sequencing project: providing services to taxonomists for standard genome sequencing and annotation.</title>
        <authorList>
            <consortium name="The Broad Institute Genomics Platform"/>
            <consortium name="The Broad Institute Genome Sequencing Center for Infectious Disease"/>
            <person name="Wu L."/>
            <person name="Ma J."/>
        </authorList>
    </citation>
    <scope>NUCLEOTIDE SEQUENCE [LARGE SCALE GENOMIC DNA]</scope>
    <source>
        <strain evidence="2">NBRC 101365</strain>
    </source>
</reference>
<protein>
    <recommendedName>
        <fullName evidence="3">Prevent host death protein, Phd antitoxin</fullName>
    </recommendedName>
</protein>
<accession>A0ABQ6CHE1</accession>
<dbReference type="EMBL" id="BSPC01000017">
    <property type="protein sequence ID" value="GLS19042.1"/>
    <property type="molecule type" value="Genomic_DNA"/>
</dbReference>
<gene>
    <name evidence="1" type="ORF">GCM10007874_20590</name>
</gene>
<proteinExistence type="predicted"/>
<dbReference type="RefSeq" id="WP_284311921.1">
    <property type="nucleotide sequence ID" value="NZ_BSPC01000017.1"/>
</dbReference>
<name>A0ABQ6CHE1_9HYPH</name>
<keyword evidence="2" id="KW-1185">Reference proteome</keyword>
<evidence type="ECO:0008006" key="3">
    <source>
        <dbReference type="Google" id="ProtNLM"/>
    </source>
</evidence>
<sequence length="154" mass="17391">MTAQTIDHATLSTLVEAGMVRNAHVVGRPEGWSIQVRYGQNQRTLIAQRGRHARVFRRLDTLVSYLKDVGIAEFDVDATAYEPDSAKAPTRPDRSEALRKAHEAAAYDAWFREEIQKAIDEADDPNTVWISQEEADADWEKQRAELTRLIGDKG</sequence>
<evidence type="ECO:0000313" key="2">
    <source>
        <dbReference type="Proteomes" id="UP001156882"/>
    </source>
</evidence>
<organism evidence="1 2">
    <name type="scientific">Labrys miyagiensis</name>
    <dbReference type="NCBI Taxonomy" id="346912"/>
    <lineage>
        <taxon>Bacteria</taxon>
        <taxon>Pseudomonadati</taxon>
        <taxon>Pseudomonadota</taxon>
        <taxon>Alphaproteobacteria</taxon>
        <taxon>Hyphomicrobiales</taxon>
        <taxon>Xanthobacteraceae</taxon>
        <taxon>Labrys</taxon>
    </lineage>
</organism>